<evidence type="ECO:0000313" key="5">
    <source>
        <dbReference type="Proteomes" id="UP000452321"/>
    </source>
</evidence>
<feature type="region of interest" description="Disordered" evidence="1">
    <location>
        <begin position="1"/>
        <end position="22"/>
    </location>
</feature>
<dbReference type="SMART" id="SM00564">
    <property type="entry name" value="PQQ"/>
    <property type="match status" value="6"/>
</dbReference>
<accession>A0A6B1INT8</accession>
<dbReference type="SUPFAM" id="SSF50998">
    <property type="entry name" value="Quinoprotein alcohol dehydrogenase-like"/>
    <property type="match status" value="1"/>
</dbReference>
<evidence type="ECO:0000256" key="1">
    <source>
        <dbReference type="SAM" id="MobiDB-lite"/>
    </source>
</evidence>
<dbReference type="PANTHER" id="PTHR34512:SF30">
    <property type="entry name" value="OUTER MEMBRANE PROTEIN ASSEMBLY FACTOR BAMB"/>
    <property type="match status" value="1"/>
</dbReference>
<dbReference type="Gene3D" id="2.130.10.10">
    <property type="entry name" value="YVTN repeat-like/Quinoprotein amine dehydrogenase"/>
    <property type="match status" value="1"/>
</dbReference>
<evidence type="ECO:0000313" key="4">
    <source>
        <dbReference type="EMBL" id="MYL68738.1"/>
    </source>
</evidence>
<dbReference type="InterPro" id="IPR011047">
    <property type="entry name" value="Quinoprotein_ADH-like_sf"/>
</dbReference>
<feature type="region of interest" description="Disordered" evidence="1">
    <location>
        <begin position="48"/>
        <end position="82"/>
    </location>
</feature>
<feature type="compositionally biased region" description="Polar residues" evidence="1">
    <location>
        <begin position="12"/>
        <end position="22"/>
    </location>
</feature>
<dbReference type="Gene3D" id="2.40.128.630">
    <property type="match status" value="1"/>
</dbReference>
<dbReference type="EMBL" id="WMEO01000018">
    <property type="protein sequence ID" value="MYL17242.1"/>
    <property type="molecule type" value="Genomic_DNA"/>
</dbReference>
<organism evidence="4 5">
    <name type="scientific">Halorubrum distributum</name>
    <dbReference type="NCBI Taxonomy" id="29283"/>
    <lineage>
        <taxon>Archaea</taxon>
        <taxon>Methanobacteriati</taxon>
        <taxon>Methanobacteriota</taxon>
        <taxon>Stenosarchaea group</taxon>
        <taxon>Halobacteria</taxon>
        <taxon>Halobacteriales</taxon>
        <taxon>Haloferacaceae</taxon>
        <taxon>Halorubrum</taxon>
        <taxon>Halorubrum distributum group</taxon>
    </lineage>
</organism>
<dbReference type="InterPro" id="IPR002372">
    <property type="entry name" value="PQQ_rpt_dom"/>
</dbReference>
<feature type="domain" description="Pyrrolo-quinoline quinone repeat" evidence="2">
    <location>
        <begin position="119"/>
        <end position="258"/>
    </location>
</feature>
<comment type="caution">
    <text evidence="4">The sequence shown here is derived from an EMBL/GenBank/DDBJ whole genome shotgun (WGS) entry which is preliminary data.</text>
</comment>
<dbReference type="AlphaFoldDB" id="A0A6B1INT8"/>
<evidence type="ECO:0000313" key="3">
    <source>
        <dbReference type="EMBL" id="MYL17242.1"/>
    </source>
</evidence>
<dbReference type="Proteomes" id="UP000452321">
    <property type="component" value="Unassembled WGS sequence"/>
</dbReference>
<dbReference type="PANTHER" id="PTHR34512">
    <property type="entry name" value="CELL SURFACE PROTEIN"/>
    <property type="match status" value="1"/>
</dbReference>
<dbReference type="InterPro" id="IPR018391">
    <property type="entry name" value="PQQ_b-propeller_rpt"/>
</dbReference>
<dbReference type="Proteomes" id="UP000460194">
    <property type="component" value="Unassembled WGS sequence"/>
</dbReference>
<dbReference type="RefSeq" id="WP_049902147.1">
    <property type="nucleotide sequence ID" value="NZ_WMEO01000018.1"/>
</dbReference>
<sequence>MKPSKISGTVFGDSSQNGKASQITEDINRRTFLTASIGGVSVGLGGCLGSRDRSLPSTPSGSWRQYMRDKGNTGATGVTAPPRGNLAWTSDAFTRWLPVVADGEVYIGNVDPNPGPKIVGLDATDGSERWSVSIEEAYHYTSTVIGELLVAAYGEKVISLDRKSGEQEWTATLSGTVSRTEMTAVSAETLVLVPEDSRQDAALTAFDAATGVQQWSTPLAGHTVDAPAVQGNSAFVASESELYHLNIEDGSMVWGQSVENVALGPRPTAEGIVVAANGALTVHDADTGERLQTLDNYNGEAYGIALADGTVYWLTSESLAAISIEDGTEEWRLEAQGCQEGLCVGQDTIVAPVQYEEFELETTWPTIAAFDRETGDVRWYYHIDGFDMVFTSPPVLVDGAVYFTANTIDSVGVLGDIPPEGDSGLFEG</sequence>
<name>A0A6B1INT8_9EURY</name>
<evidence type="ECO:0000259" key="2">
    <source>
        <dbReference type="Pfam" id="PF13360"/>
    </source>
</evidence>
<dbReference type="InterPro" id="IPR015943">
    <property type="entry name" value="WD40/YVTN_repeat-like_dom_sf"/>
</dbReference>
<feature type="domain" description="Pyrrolo-quinoline quinone repeat" evidence="2">
    <location>
        <begin position="267"/>
        <end position="405"/>
    </location>
</feature>
<proteinExistence type="predicted"/>
<evidence type="ECO:0000313" key="6">
    <source>
        <dbReference type="Proteomes" id="UP000460194"/>
    </source>
</evidence>
<dbReference type="Pfam" id="PF13360">
    <property type="entry name" value="PQQ_2"/>
    <property type="match status" value="2"/>
</dbReference>
<dbReference type="EMBL" id="WMFC01000020">
    <property type="protein sequence ID" value="MYL68738.1"/>
    <property type="molecule type" value="Genomic_DNA"/>
</dbReference>
<gene>
    <name evidence="4" type="ORF">GLW30_13490</name>
    <name evidence="3" type="ORF">GLW36_11395</name>
</gene>
<reference evidence="5 6" key="1">
    <citation type="submission" date="2019-11" db="EMBL/GenBank/DDBJ databases">
        <title>Genome sequences of 17 halophilic strains isolated from different environments.</title>
        <authorList>
            <person name="Furrow R.E."/>
        </authorList>
    </citation>
    <scope>NUCLEOTIDE SEQUENCE [LARGE SCALE GENOMIC DNA]</scope>
    <source>
        <strain evidence="4 5">22502_06_Cabo</strain>
        <strain evidence="3 6">22517_05_Cabo</strain>
    </source>
</reference>
<protein>
    <submittedName>
        <fullName evidence="4">PQQ-binding-like beta-propeller repeat protein</fullName>
    </submittedName>
</protein>